<proteinExistence type="predicted"/>
<dbReference type="RefSeq" id="WP_154651271.1">
    <property type="nucleotide sequence ID" value="NZ_JAWXXV010000001.1"/>
</dbReference>
<evidence type="ECO:0000313" key="2">
    <source>
        <dbReference type="Proteomes" id="UP001279660"/>
    </source>
</evidence>
<protein>
    <recommendedName>
        <fullName evidence="3">Lipoprotein</fullName>
    </recommendedName>
</protein>
<evidence type="ECO:0000313" key="1">
    <source>
        <dbReference type="EMBL" id="MDX5984540.1"/>
    </source>
</evidence>
<dbReference type="Proteomes" id="UP001279660">
    <property type="component" value="Unassembled WGS sequence"/>
</dbReference>
<name>A0ABU4PRF1_9SPHN</name>
<gene>
    <name evidence="1" type="ORF">SIL82_09725</name>
</gene>
<dbReference type="EMBL" id="JAWXXV010000001">
    <property type="protein sequence ID" value="MDX5984540.1"/>
    <property type="molecule type" value="Genomic_DNA"/>
</dbReference>
<reference evidence="1 2" key="1">
    <citation type="submission" date="2023-11" db="EMBL/GenBank/DDBJ databases">
        <title>MicrobeMod: A computational toolkit for identifying prokaryotic methylation and restriction-modification with nanopore sequencing.</title>
        <authorList>
            <person name="Crits-Christoph A."/>
            <person name="Kang S.C."/>
            <person name="Lee H."/>
            <person name="Ostrov N."/>
        </authorList>
    </citation>
    <scope>NUCLEOTIDE SEQUENCE [LARGE SCALE GENOMIC DNA]</scope>
    <source>
        <strain evidence="1 2">ATCC 14820</strain>
    </source>
</reference>
<organism evidence="1 2">
    <name type="scientific">Sphingomonas echinoides</name>
    <dbReference type="NCBI Taxonomy" id="59803"/>
    <lineage>
        <taxon>Bacteria</taxon>
        <taxon>Pseudomonadati</taxon>
        <taxon>Pseudomonadota</taxon>
        <taxon>Alphaproteobacteria</taxon>
        <taxon>Sphingomonadales</taxon>
        <taxon>Sphingomonadaceae</taxon>
        <taxon>Sphingomonas</taxon>
    </lineage>
</organism>
<keyword evidence="2" id="KW-1185">Reference proteome</keyword>
<dbReference type="PROSITE" id="PS51257">
    <property type="entry name" value="PROKAR_LIPOPROTEIN"/>
    <property type="match status" value="1"/>
</dbReference>
<sequence>MNKIGLLLSVMMFLGGCHHQTTYAEGCGRLPANWITPRDGRGVMSLMSVIAVRADGSLQWNGIGVSDATLKDYLKETATLNPVSVVQIKFAPDVDCDEVARLRRLVSDTLDCKFGQCAEGSGKWWRIGDVGPPFKAYDPQPVVPHEQ</sequence>
<comment type="caution">
    <text evidence="1">The sequence shown here is derived from an EMBL/GenBank/DDBJ whole genome shotgun (WGS) entry which is preliminary data.</text>
</comment>
<accession>A0ABU4PRF1</accession>
<evidence type="ECO:0008006" key="3">
    <source>
        <dbReference type="Google" id="ProtNLM"/>
    </source>
</evidence>